<dbReference type="OrthoDB" id="5360192at2"/>
<dbReference type="Proteomes" id="UP000186002">
    <property type="component" value="Unassembled WGS sequence"/>
</dbReference>
<dbReference type="Pfam" id="PF10990">
    <property type="entry name" value="DUF2809"/>
    <property type="match status" value="1"/>
</dbReference>
<proteinExistence type="predicted"/>
<dbReference type="AlphaFoldDB" id="A0A1M7MB12"/>
<dbReference type="RefSeq" id="WP_073014868.1">
    <property type="nucleotide sequence ID" value="NZ_FRBW01000004.1"/>
</dbReference>
<keyword evidence="1" id="KW-1133">Transmembrane helix</keyword>
<sequence length="139" mass="15098">MQVGQVVSRQMATRLVLAGIVIALGLALRLLGYRIGLPFLVVKYGGSVLWGMMVFWLVGAVLAGRGLRLVVIASGLLAIAVELIRLYHTPWLDDFRATFFGALLLGRVFSLWNILAYLIGIALALGLERCMGKAVRSEA</sequence>
<dbReference type="EMBL" id="FRBW01000004">
    <property type="protein sequence ID" value="SHM87904.1"/>
    <property type="molecule type" value="Genomic_DNA"/>
</dbReference>
<keyword evidence="3" id="KW-1185">Reference proteome</keyword>
<accession>A0A1M7MB12</accession>
<reference evidence="2 3" key="1">
    <citation type="submission" date="2016-11" db="EMBL/GenBank/DDBJ databases">
        <authorList>
            <person name="Jaros S."/>
            <person name="Januszkiewicz K."/>
            <person name="Wedrychowicz H."/>
        </authorList>
    </citation>
    <scope>NUCLEOTIDE SEQUENCE [LARGE SCALE GENOMIC DNA]</scope>
    <source>
        <strain evidence="2 3">DSM 22153</strain>
    </source>
</reference>
<keyword evidence="1" id="KW-0472">Membrane</keyword>
<evidence type="ECO:0008006" key="4">
    <source>
        <dbReference type="Google" id="ProtNLM"/>
    </source>
</evidence>
<evidence type="ECO:0000313" key="3">
    <source>
        <dbReference type="Proteomes" id="UP000186002"/>
    </source>
</evidence>
<evidence type="ECO:0000313" key="2">
    <source>
        <dbReference type="EMBL" id="SHM87904.1"/>
    </source>
</evidence>
<feature type="transmembrane region" description="Helical" evidence="1">
    <location>
        <begin position="12"/>
        <end position="32"/>
    </location>
</feature>
<feature type="transmembrane region" description="Helical" evidence="1">
    <location>
        <begin position="44"/>
        <end position="62"/>
    </location>
</feature>
<evidence type="ECO:0000256" key="1">
    <source>
        <dbReference type="SAM" id="Phobius"/>
    </source>
</evidence>
<dbReference type="InterPro" id="IPR021257">
    <property type="entry name" value="DUF2809"/>
</dbReference>
<keyword evidence="1" id="KW-0812">Transmembrane</keyword>
<gene>
    <name evidence="2" type="ORF">SAMN05444272_3330</name>
</gene>
<protein>
    <recommendedName>
        <fullName evidence="4">DUF2809 domain-containing protein</fullName>
    </recommendedName>
</protein>
<organism evidence="2 3">
    <name type="scientific">Roseibium suaedae</name>
    <dbReference type="NCBI Taxonomy" id="735517"/>
    <lineage>
        <taxon>Bacteria</taxon>
        <taxon>Pseudomonadati</taxon>
        <taxon>Pseudomonadota</taxon>
        <taxon>Alphaproteobacteria</taxon>
        <taxon>Hyphomicrobiales</taxon>
        <taxon>Stappiaceae</taxon>
        <taxon>Roseibium</taxon>
    </lineage>
</organism>
<feature type="transmembrane region" description="Helical" evidence="1">
    <location>
        <begin position="69"/>
        <end position="87"/>
    </location>
</feature>
<name>A0A1M7MB12_9HYPH</name>
<feature type="transmembrane region" description="Helical" evidence="1">
    <location>
        <begin position="99"/>
        <end position="127"/>
    </location>
</feature>